<dbReference type="EMBL" id="CAJJDP010000010">
    <property type="protein sequence ID" value="CAD8139724.1"/>
    <property type="molecule type" value="Genomic_DNA"/>
</dbReference>
<evidence type="ECO:0000313" key="2">
    <source>
        <dbReference type="Proteomes" id="UP000683925"/>
    </source>
</evidence>
<comment type="caution">
    <text evidence="1">The sequence shown here is derived from an EMBL/GenBank/DDBJ whole genome shotgun (WGS) entry which is preliminary data.</text>
</comment>
<name>A0A8S1SMI8_PAROT</name>
<keyword evidence="2" id="KW-1185">Reference proteome</keyword>
<reference evidence="1" key="1">
    <citation type="submission" date="2021-01" db="EMBL/GenBank/DDBJ databases">
        <authorList>
            <consortium name="Genoscope - CEA"/>
            <person name="William W."/>
        </authorList>
    </citation>
    <scope>NUCLEOTIDE SEQUENCE</scope>
</reference>
<accession>A0A8S1SMI8</accession>
<dbReference type="AlphaFoldDB" id="A0A8S1SMI8"/>
<evidence type="ECO:0000313" key="1">
    <source>
        <dbReference type="EMBL" id="CAD8139724.1"/>
    </source>
</evidence>
<dbReference type="Proteomes" id="UP000683925">
    <property type="component" value="Unassembled WGS sequence"/>
</dbReference>
<sequence length="48" mass="5608">MNNKLYLLYTQKYALIAPIIKMEKKMIFNLLKRQLKVNIIAVGVSVQI</sequence>
<proteinExistence type="predicted"/>
<gene>
    <name evidence="1" type="ORF">POCTA_138.1.T0110037</name>
</gene>
<protein>
    <submittedName>
        <fullName evidence="1">Uncharacterized protein</fullName>
    </submittedName>
</protein>
<organism evidence="1 2">
    <name type="scientific">Paramecium octaurelia</name>
    <dbReference type="NCBI Taxonomy" id="43137"/>
    <lineage>
        <taxon>Eukaryota</taxon>
        <taxon>Sar</taxon>
        <taxon>Alveolata</taxon>
        <taxon>Ciliophora</taxon>
        <taxon>Intramacronucleata</taxon>
        <taxon>Oligohymenophorea</taxon>
        <taxon>Peniculida</taxon>
        <taxon>Parameciidae</taxon>
        <taxon>Paramecium</taxon>
    </lineage>
</organism>